<evidence type="ECO:0000256" key="3">
    <source>
        <dbReference type="ARBA" id="ARBA00022723"/>
    </source>
</evidence>
<keyword evidence="8" id="KW-1185">Reference proteome</keyword>
<comment type="caution">
    <text evidence="7">The sequence shown here is derived from an EMBL/GenBank/DDBJ whole genome shotgun (WGS) entry which is preliminary data.</text>
</comment>
<keyword evidence="5" id="KW-0464">Manganese</keyword>
<dbReference type="GO" id="GO:0009245">
    <property type="term" value="P:lipid A biosynthetic process"/>
    <property type="evidence" value="ECO:0007669"/>
    <property type="project" value="TreeGrafter"/>
</dbReference>
<feature type="domain" description="Calcineurin-like phosphoesterase" evidence="6">
    <location>
        <begin position="8"/>
        <end position="208"/>
    </location>
</feature>
<protein>
    <submittedName>
        <fullName evidence="7">UDP-2,3-diacylglucosamine diphosphatase</fullName>
    </submittedName>
</protein>
<proteinExistence type="predicted"/>
<evidence type="ECO:0000313" key="7">
    <source>
        <dbReference type="EMBL" id="TFD97962.1"/>
    </source>
</evidence>
<dbReference type="STRING" id="1121485.GCA_000426485_02443"/>
<accession>A0A4Y8L910</accession>
<keyword evidence="1" id="KW-1003">Cell membrane</keyword>
<dbReference type="EMBL" id="SOML01000002">
    <property type="protein sequence ID" value="TFD97962.1"/>
    <property type="molecule type" value="Genomic_DNA"/>
</dbReference>
<keyword evidence="4" id="KW-0472">Membrane</keyword>
<dbReference type="Pfam" id="PF00149">
    <property type="entry name" value="Metallophos"/>
    <property type="match status" value="1"/>
</dbReference>
<dbReference type="InterPro" id="IPR043461">
    <property type="entry name" value="LpxH-like"/>
</dbReference>
<evidence type="ECO:0000256" key="5">
    <source>
        <dbReference type="ARBA" id="ARBA00023211"/>
    </source>
</evidence>
<dbReference type="InterPro" id="IPR004843">
    <property type="entry name" value="Calcineurin-like_PHP"/>
</dbReference>
<dbReference type="GO" id="GO:0008758">
    <property type="term" value="F:UDP-2,3-diacylglucosamine hydrolase activity"/>
    <property type="evidence" value="ECO:0007669"/>
    <property type="project" value="TreeGrafter"/>
</dbReference>
<dbReference type="Gene3D" id="3.60.21.10">
    <property type="match status" value="1"/>
</dbReference>
<dbReference type="OrthoDB" id="9802481at2"/>
<dbReference type="PANTHER" id="PTHR34990">
    <property type="entry name" value="UDP-2,3-DIACYLGLUCOSAMINE HYDROLASE-RELATED"/>
    <property type="match status" value="1"/>
</dbReference>
<reference evidence="7 8" key="1">
    <citation type="submission" date="2019-03" db="EMBL/GenBank/DDBJ databases">
        <title>San Antonio Military Medical Center submission to MRSN (WRAIR), pending publication.</title>
        <authorList>
            <person name="Blyth D.M."/>
            <person name="Mccarthy S.L."/>
            <person name="Schall S.E."/>
            <person name="Stam J.A."/>
            <person name="Ong A.C."/>
            <person name="Mcgann P.T."/>
        </authorList>
    </citation>
    <scope>NUCLEOTIDE SEQUENCE [LARGE SCALE GENOMIC DNA]</scope>
    <source>
        <strain evidence="7 8">MRSN571793</strain>
    </source>
</reference>
<dbReference type="SUPFAM" id="SSF56300">
    <property type="entry name" value="Metallo-dependent phosphatases"/>
    <property type="match status" value="1"/>
</dbReference>
<dbReference type="CDD" id="cd07398">
    <property type="entry name" value="MPP_YbbF-LpxH"/>
    <property type="match status" value="1"/>
</dbReference>
<dbReference type="PANTHER" id="PTHR34990:SF2">
    <property type="entry name" value="BLL8164 PROTEIN"/>
    <property type="match status" value="1"/>
</dbReference>
<gene>
    <name evidence="7" type="ORF">E2605_04925</name>
</gene>
<name>A0A4Y8L910_9BACT</name>
<sequence length="266" mass="31153">MTNVKHHKTIVLSDIHLGSRWSKAKEVTRFLKENTCDNLILCGDIIDGWNLARGKSKKWKRKHTKFIKLLLTIQHKTKITYLRGNHDDFLDAVVPMAFQNIKIVKDLVYESGGKRFYILHGDVFDTVTSRFSWLSKIGDVGYTLLLWLNRRYNDRRAKKGLPYYSLSKEIKNKVKTSVSYISDYEQHIVEIARARKCDGVICGHIHHPEMRYYDEILYMNSGDWVESMSALTEDYNGNWDLVYYEQEETVKNRTESLNPQLIPLSV</sequence>
<keyword evidence="2" id="KW-0997">Cell inner membrane</keyword>
<evidence type="ECO:0000256" key="1">
    <source>
        <dbReference type="ARBA" id="ARBA00022475"/>
    </source>
</evidence>
<dbReference type="RefSeq" id="WP_026626341.1">
    <property type="nucleotide sequence ID" value="NZ_AP028867.1"/>
</dbReference>
<keyword evidence="3" id="KW-0479">Metal-binding</keyword>
<organism evidence="7 8">
    <name type="scientific">Dysgonomonas capnocytophagoides</name>
    <dbReference type="NCBI Taxonomy" id="45254"/>
    <lineage>
        <taxon>Bacteria</taxon>
        <taxon>Pseudomonadati</taxon>
        <taxon>Bacteroidota</taxon>
        <taxon>Bacteroidia</taxon>
        <taxon>Bacteroidales</taxon>
        <taxon>Dysgonomonadaceae</taxon>
        <taxon>Dysgonomonas</taxon>
    </lineage>
</organism>
<dbReference type="Proteomes" id="UP000297861">
    <property type="component" value="Unassembled WGS sequence"/>
</dbReference>
<evidence type="ECO:0000313" key="8">
    <source>
        <dbReference type="Proteomes" id="UP000297861"/>
    </source>
</evidence>
<dbReference type="GO" id="GO:0016020">
    <property type="term" value="C:membrane"/>
    <property type="evidence" value="ECO:0007669"/>
    <property type="project" value="GOC"/>
</dbReference>
<dbReference type="InterPro" id="IPR029052">
    <property type="entry name" value="Metallo-depent_PP-like"/>
</dbReference>
<evidence type="ECO:0000256" key="4">
    <source>
        <dbReference type="ARBA" id="ARBA00023136"/>
    </source>
</evidence>
<dbReference type="AlphaFoldDB" id="A0A4Y8L910"/>
<evidence type="ECO:0000259" key="6">
    <source>
        <dbReference type="Pfam" id="PF00149"/>
    </source>
</evidence>
<evidence type="ECO:0000256" key="2">
    <source>
        <dbReference type="ARBA" id="ARBA00022519"/>
    </source>
</evidence>
<dbReference type="GO" id="GO:0046872">
    <property type="term" value="F:metal ion binding"/>
    <property type="evidence" value="ECO:0007669"/>
    <property type="project" value="UniProtKB-KW"/>
</dbReference>